<evidence type="ECO:0000313" key="1">
    <source>
        <dbReference type="EMBL" id="SFA74836.1"/>
    </source>
</evidence>
<dbReference type="AlphaFoldDB" id="A0A1I0VGY2"/>
<dbReference type="EMBL" id="FOJX01000001">
    <property type="protein sequence ID" value="SFA74836.1"/>
    <property type="molecule type" value="Genomic_DNA"/>
</dbReference>
<name>A0A1I0VGY2_SELRU</name>
<proteinExistence type="predicted"/>
<sequence>MPVKWHRANVNCIEMKLDILNVESICIKEDTSTGSDIIVYQNANNVVIRLQGGLSSEIKCLVNHNKVVENVLVSADKCLAISKIKGIHEN</sequence>
<protein>
    <submittedName>
        <fullName evidence="1">Uncharacterized protein</fullName>
    </submittedName>
</protein>
<accession>A0A1I0VGY2</accession>
<organism evidence="1 2">
    <name type="scientific">Selenomonas ruminantium</name>
    <dbReference type="NCBI Taxonomy" id="971"/>
    <lineage>
        <taxon>Bacteria</taxon>
        <taxon>Bacillati</taxon>
        <taxon>Bacillota</taxon>
        <taxon>Negativicutes</taxon>
        <taxon>Selenomonadales</taxon>
        <taxon>Selenomonadaceae</taxon>
        <taxon>Selenomonas</taxon>
    </lineage>
</organism>
<evidence type="ECO:0000313" key="2">
    <source>
        <dbReference type="Proteomes" id="UP000183843"/>
    </source>
</evidence>
<gene>
    <name evidence="1" type="ORF">SAMN05216587_101549</name>
</gene>
<reference evidence="1 2" key="1">
    <citation type="submission" date="2016-10" db="EMBL/GenBank/DDBJ databases">
        <authorList>
            <person name="de Groot N.N."/>
        </authorList>
    </citation>
    <scope>NUCLEOTIDE SEQUENCE [LARGE SCALE GENOMIC DNA]</scope>
    <source>
        <strain evidence="1 2">L14</strain>
    </source>
</reference>
<dbReference type="Proteomes" id="UP000183843">
    <property type="component" value="Unassembled WGS sequence"/>
</dbReference>